<dbReference type="AlphaFoldDB" id="A0AAW0E0A8"/>
<sequence length="550" mass="62047">MDCIVVGKFTFCAAHGSEYCNHCYCDYRLTNNIRIKEELSKAFPKLSEIQLLDRPPLSNALEVATASKIEDDEGEPFYQCKIHKETDCEACFDWAKMAITNMKRFNSLGNAIAVETSREEKLSLLTAMGIDISPSSRLPDKVLRQKLQSTIDAAQYIQRIIPKYDEPGTPINPASFPLWSKKSETKSIYESVRRGNIAEAYQNCSARMAGTTAFPLYENAYMDVRQTIMTLAKNMDDGHDAAILQDKDHNSAICIRVVEVRKAAQGVPMLIVLCGRGTRDAPVDTTIGWVQQLIRNPRGFPQITATIEEQNLLLSILNTNATRLASEYSPTRRKLEKNFMLSFLLPMGPISQQDIGRLSANASGCVMCGNKTVRQSIRCIETPLIATTECQRAHWKEHKPTCISLKGGKWNRVKLSMENQQIRLAGALGQKVYAFYMNNQTPLDQQIFDQAGDYEVKPSIAFPNIHGDNAFLVKIQRSLRNPMAAMMLYDRQRSFQLWLETADDPEAFLVATKEIIASPNGMKIYRWAKRTGDCELDICFDRAPPKDPLW</sequence>
<accession>A0AAW0E0A8</accession>
<dbReference type="EMBL" id="JAYKXP010000005">
    <property type="protein sequence ID" value="KAK7058326.1"/>
    <property type="molecule type" value="Genomic_DNA"/>
</dbReference>
<protein>
    <submittedName>
        <fullName evidence="1">Uncharacterized protein</fullName>
    </submittedName>
</protein>
<gene>
    <name evidence="1" type="ORF">VNI00_001957</name>
</gene>
<reference evidence="1 2" key="1">
    <citation type="submission" date="2024-01" db="EMBL/GenBank/DDBJ databases">
        <title>A draft genome for a cacao thread blight-causing isolate of Paramarasmius palmivorus.</title>
        <authorList>
            <person name="Baruah I.K."/>
            <person name="Bukari Y."/>
            <person name="Amoako-Attah I."/>
            <person name="Meinhardt L.W."/>
            <person name="Bailey B.A."/>
            <person name="Cohen S.P."/>
        </authorList>
    </citation>
    <scope>NUCLEOTIDE SEQUENCE [LARGE SCALE GENOMIC DNA]</scope>
    <source>
        <strain evidence="1 2">GH-12</strain>
    </source>
</reference>
<name>A0AAW0E0A8_9AGAR</name>
<evidence type="ECO:0000313" key="2">
    <source>
        <dbReference type="Proteomes" id="UP001383192"/>
    </source>
</evidence>
<dbReference type="Gene3D" id="6.10.140.2220">
    <property type="match status" value="1"/>
</dbReference>
<organism evidence="1 2">
    <name type="scientific">Paramarasmius palmivorus</name>
    <dbReference type="NCBI Taxonomy" id="297713"/>
    <lineage>
        <taxon>Eukaryota</taxon>
        <taxon>Fungi</taxon>
        <taxon>Dikarya</taxon>
        <taxon>Basidiomycota</taxon>
        <taxon>Agaricomycotina</taxon>
        <taxon>Agaricomycetes</taxon>
        <taxon>Agaricomycetidae</taxon>
        <taxon>Agaricales</taxon>
        <taxon>Marasmiineae</taxon>
        <taxon>Marasmiaceae</taxon>
        <taxon>Paramarasmius</taxon>
    </lineage>
</organism>
<comment type="caution">
    <text evidence="1">The sequence shown here is derived from an EMBL/GenBank/DDBJ whole genome shotgun (WGS) entry which is preliminary data.</text>
</comment>
<keyword evidence="2" id="KW-1185">Reference proteome</keyword>
<evidence type="ECO:0000313" key="1">
    <source>
        <dbReference type="EMBL" id="KAK7058326.1"/>
    </source>
</evidence>
<dbReference type="Proteomes" id="UP001383192">
    <property type="component" value="Unassembled WGS sequence"/>
</dbReference>
<proteinExistence type="predicted"/>